<gene>
    <name evidence="1" type="ORF">DFP72DRAFT_73598</name>
</gene>
<dbReference type="Proteomes" id="UP000521943">
    <property type="component" value="Unassembled WGS sequence"/>
</dbReference>
<organism evidence="1 2">
    <name type="scientific">Ephemerocybe angulata</name>
    <dbReference type="NCBI Taxonomy" id="980116"/>
    <lineage>
        <taxon>Eukaryota</taxon>
        <taxon>Fungi</taxon>
        <taxon>Dikarya</taxon>
        <taxon>Basidiomycota</taxon>
        <taxon>Agaricomycotina</taxon>
        <taxon>Agaricomycetes</taxon>
        <taxon>Agaricomycetidae</taxon>
        <taxon>Agaricales</taxon>
        <taxon>Agaricineae</taxon>
        <taxon>Psathyrellaceae</taxon>
        <taxon>Ephemerocybe</taxon>
    </lineage>
</organism>
<proteinExistence type="predicted"/>
<evidence type="ECO:0000313" key="2">
    <source>
        <dbReference type="Proteomes" id="UP000521943"/>
    </source>
</evidence>
<sequence length="206" mass="22475">MGRTHFGFFSWTHLNPNYLQFKMVYITKPVMVAALVIAPAIAAPVSQFADDELYTRKKEPKKSNNDPSIIHAGVLAGGWVVPGAGKVLRRYSEGFDARESLDGKLYVRKETKKSNIGPAIIHAGVVAGVLTVPAARKALPKKSTIGPALIRAGVLAGGSTVPDVGKSRRELEGRQDCGKGLMEVRELIEELEMYERDVEMSLDELD</sequence>
<reference evidence="1 2" key="1">
    <citation type="submission" date="2020-07" db="EMBL/GenBank/DDBJ databases">
        <title>Comparative genomics of pyrophilous fungi reveals a link between fire events and developmental genes.</title>
        <authorList>
            <consortium name="DOE Joint Genome Institute"/>
            <person name="Steindorff A.S."/>
            <person name="Carver A."/>
            <person name="Calhoun S."/>
            <person name="Stillman K."/>
            <person name="Liu H."/>
            <person name="Lipzen A."/>
            <person name="Pangilinan J."/>
            <person name="Labutti K."/>
            <person name="Bruns T.D."/>
            <person name="Grigoriev I.V."/>
        </authorList>
    </citation>
    <scope>NUCLEOTIDE SEQUENCE [LARGE SCALE GENOMIC DNA]</scope>
    <source>
        <strain evidence="1 2">CBS 144469</strain>
    </source>
</reference>
<accession>A0A8H6I9Y6</accession>
<dbReference type="AlphaFoldDB" id="A0A8H6I9Y6"/>
<name>A0A8H6I9Y6_9AGAR</name>
<dbReference type="EMBL" id="JACGCI010000012">
    <property type="protein sequence ID" value="KAF6760482.1"/>
    <property type="molecule type" value="Genomic_DNA"/>
</dbReference>
<keyword evidence="2" id="KW-1185">Reference proteome</keyword>
<evidence type="ECO:0000313" key="1">
    <source>
        <dbReference type="EMBL" id="KAF6760482.1"/>
    </source>
</evidence>
<protein>
    <submittedName>
        <fullName evidence="1">Uncharacterized protein</fullName>
    </submittedName>
</protein>
<comment type="caution">
    <text evidence="1">The sequence shown here is derived from an EMBL/GenBank/DDBJ whole genome shotgun (WGS) entry which is preliminary data.</text>
</comment>
<dbReference type="OrthoDB" id="10433731at2759"/>